<evidence type="ECO:0000313" key="3">
    <source>
        <dbReference type="Proteomes" id="UP000191691"/>
    </source>
</evidence>
<dbReference type="InterPro" id="IPR036514">
    <property type="entry name" value="SGNH_hydro_sf"/>
</dbReference>
<name>A0A1V6ZAK9_PENNA</name>
<accession>A0A1V6ZAK9</accession>
<feature type="transmembrane region" description="Helical" evidence="1">
    <location>
        <begin position="218"/>
        <end position="237"/>
    </location>
</feature>
<dbReference type="STRING" id="60175.A0A1V6ZAK9"/>
<dbReference type="AlphaFoldDB" id="A0A1V6ZAK9"/>
<dbReference type="OMA" id="AVCMILT"/>
<evidence type="ECO:0000313" key="2">
    <source>
        <dbReference type="EMBL" id="OQE96504.1"/>
    </source>
</evidence>
<reference evidence="3" key="1">
    <citation type="journal article" date="2017" name="Nat. Microbiol.">
        <title>Global analysis of biosynthetic gene clusters reveals vast potential of secondary metabolite production in Penicillium species.</title>
        <authorList>
            <person name="Nielsen J.C."/>
            <person name="Grijseels S."/>
            <person name="Prigent S."/>
            <person name="Ji B."/>
            <person name="Dainat J."/>
            <person name="Nielsen K.F."/>
            <person name="Frisvad J.C."/>
            <person name="Workman M."/>
            <person name="Nielsen J."/>
        </authorList>
    </citation>
    <scope>NUCLEOTIDE SEQUENCE [LARGE SCALE GENOMIC DNA]</scope>
    <source>
        <strain evidence="3">IBT 13039</strain>
    </source>
</reference>
<keyword evidence="3" id="KW-1185">Reference proteome</keyword>
<keyword evidence="1" id="KW-1133">Transmembrane helix</keyword>
<dbReference type="Gene3D" id="3.40.50.1110">
    <property type="entry name" value="SGNH hydrolase"/>
    <property type="match status" value="1"/>
</dbReference>
<keyword evidence="1" id="KW-0472">Membrane</keyword>
<proteinExistence type="predicted"/>
<dbReference type="EMBL" id="MOOB01000001">
    <property type="protein sequence ID" value="OQE96504.1"/>
    <property type="molecule type" value="Genomic_DNA"/>
</dbReference>
<evidence type="ECO:0000256" key="1">
    <source>
        <dbReference type="SAM" id="Phobius"/>
    </source>
</evidence>
<protein>
    <submittedName>
        <fullName evidence="2">Uncharacterized protein</fullName>
    </submittedName>
</protein>
<dbReference type="Proteomes" id="UP000191691">
    <property type="component" value="Unassembled WGS sequence"/>
</dbReference>
<keyword evidence="1" id="KW-0812">Transmembrane</keyword>
<organism evidence="2 3">
    <name type="scientific">Penicillium nalgiovense</name>
    <dbReference type="NCBI Taxonomy" id="60175"/>
    <lineage>
        <taxon>Eukaryota</taxon>
        <taxon>Fungi</taxon>
        <taxon>Dikarya</taxon>
        <taxon>Ascomycota</taxon>
        <taxon>Pezizomycotina</taxon>
        <taxon>Eurotiomycetes</taxon>
        <taxon>Eurotiomycetidae</taxon>
        <taxon>Eurotiales</taxon>
        <taxon>Aspergillaceae</taxon>
        <taxon>Penicillium</taxon>
    </lineage>
</organism>
<sequence length="242" mass="27104">MRHRFNRFYALSAVAVCMILTTAWLSTSRSFSDIAPLASDIFQVANTFDQRLVVFGDSWSDNQSESPGKIWTDWLCSMFSCHQENLAQTANPQKDKTIGAVIDNKELNLLDRLSQTHSADFKSQLQQWLDAETAATKDLSAEAILVAKDYDVSKSVERRIATLMAQFDTLSERLSTTGLRVILTQTVDVTFLPGFKTMGGQDKDTVSWKGGMGNSVRWLGSGVVVLSIFLIQMLFIMDRIRD</sequence>
<comment type="caution">
    <text evidence="2">The sequence shown here is derived from an EMBL/GenBank/DDBJ whole genome shotgun (WGS) entry which is preliminary data.</text>
</comment>
<gene>
    <name evidence="2" type="ORF">PENNAL_c0001G08023</name>
</gene>